<reference evidence="1" key="1">
    <citation type="submission" date="2021-12" db="EMBL/GenBank/DDBJ databases">
        <authorList>
            <person name="King R."/>
        </authorList>
    </citation>
    <scope>NUCLEOTIDE SEQUENCE</scope>
</reference>
<sequence>MPEKEADFQAAMSAGLPMQFPSAFAAFHAPLPVDQRTHEGRYVWDPRMPPPGAPFHPPAPPGIAFFSTDEGSVVFNKDSSSTKCSEQILVTCQPLLKLICQEG</sequence>
<organism evidence="1 2">
    <name type="scientific">Brassicogethes aeneus</name>
    <name type="common">Rape pollen beetle</name>
    <name type="synonym">Meligethes aeneus</name>
    <dbReference type="NCBI Taxonomy" id="1431903"/>
    <lineage>
        <taxon>Eukaryota</taxon>
        <taxon>Metazoa</taxon>
        <taxon>Ecdysozoa</taxon>
        <taxon>Arthropoda</taxon>
        <taxon>Hexapoda</taxon>
        <taxon>Insecta</taxon>
        <taxon>Pterygota</taxon>
        <taxon>Neoptera</taxon>
        <taxon>Endopterygota</taxon>
        <taxon>Coleoptera</taxon>
        <taxon>Polyphaga</taxon>
        <taxon>Cucujiformia</taxon>
        <taxon>Nitidulidae</taxon>
        <taxon>Meligethinae</taxon>
        <taxon>Brassicogethes</taxon>
    </lineage>
</organism>
<evidence type="ECO:0000313" key="1">
    <source>
        <dbReference type="EMBL" id="CAH0548115.1"/>
    </source>
</evidence>
<gene>
    <name evidence="1" type="ORF">MELIAE_LOCUS1943</name>
</gene>
<evidence type="ECO:0000313" key="2">
    <source>
        <dbReference type="Proteomes" id="UP001154078"/>
    </source>
</evidence>
<dbReference type="AlphaFoldDB" id="A0A9P0FB18"/>
<accession>A0A9P0FB18</accession>
<protein>
    <submittedName>
        <fullName evidence="1">Uncharacterized protein</fullName>
    </submittedName>
</protein>
<name>A0A9P0FB18_BRAAE</name>
<dbReference type="Proteomes" id="UP001154078">
    <property type="component" value="Chromosome 1"/>
</dbReference>
<keyword evidence="2" id="KW-1185">Reference proteome</keyword>
<dbReference type="EMBL" id="OV121132">
    <property type="protein sequence ID" value="CAH0548115.1"/>
    <property type="molecule type" value="Genomic_DNA"/>
</dbReference>
<dbReference type="OrthoDB" id="6755717at2759"/>
<proteinExistence type="predicted"/>